<evidence type="ECO:0000256" key="1">
    <source>
        <dbReference type="SAM" id="Phobius"/>
    </source>
</evidence>
<keyword evidence="1" id="KW-0472">Membrane</keyword>
<dbReference type="Proteomes" id="UP000477680">
    <property type="component" value="Chromosome"/>
</dbReference>
<accession>A0A6C0U0Y9</accession>
<gene>
    <name evidence="2" type="ORF">G3T16_10425</name>
</gene>
<dbReference type="AlphaFoldDB" id="A0A6C0U0Y9"/>
<dbReference type="RefSeq" id="WP_163495180.1">
    <property type="nucleotide sequence ID" value="NZ_CP048711.1"/>
</dbReference>
<sequence length="60" mass="6858">MPVHVSIAANRRLENLSMLVFATNALVVTLAVLLHYEFLHWLTVLLIQSRFAGPEDLLWN</sequence>
<organism evidence="2 3">
    <name type="scientific">Kineobactrum salinum</name>
    <dbReference type="NCBI Taxonomy" id="2708301"/>
    <lineage>
        <taxon>Bacteria</taxon>
        <taxon>Pseudomonadati</taxon>
        <taxon>Pseudomonadota</taxon>
        <taxon>Gammaproteobacteria</taxon>
        <taxon>Cellvibrionales</taxon>
        <taxon>Halieaceae</taxon>
        <taxon>Kineobactrum</taxon>
    </lineage>
</organism>
<evidence type="ECO:0000313" key="3">
    <source>
        <dbReference type="Proteomes" id="UP000477680"/>
    </source>
</evidence>
<keyword evidence="1" id="KW-1133">Transmembrane helix</keyword>
<reference evidence="2 3" key="1">
    <citation type="submission" date="2020-02" db="EMBL/GenBank/DDBJ databases">
        <title>Genome sequencing for Kineobactrum sp. M2.</title>
        <authorList>
            <person name="Park S.-J."/>
        </authorList>
    </citation>
    <scope>NUCLEOTIDE SEQUENCE [LARGE SCALE GENOMIC DNA]</scope>
    <source>
        <strain evidence="2 3">M2</strain>
    </source>
</reference>
<feature type="transmembrane region" description="Helical" evidence="1">
    <location>
        <begin position="16"/>
        <end position="36"/>
    </location>
</feature>
<dbReference type="EMBL" id="CP048711">
    <property type="protein sequence ID" value="QIB65770.1"/>
    <property type="molecule type" value="Genomic_DNA"/>
</dbReference>
<name>A0A6C0U0Y9_9GAMM</name>
<keyword evidence="1" id="KW-0812">Transmembrane</keyword>
<dbReference type="KEGG" id="kim:G3T16_10425"/>
<keyword evidence="3" id="KW-1185">Reference proteome</keyword>
<evidence type="ECO:0000313" key="2">
    <source>
        <dbReference type="EMBL" id="QIB65770.1"/>
    </source>
</evidence>
<proteinExistence type="predicted"/>
<protein>
    <submittedName>
        <fullName evidence="2">Uncharacterized protein</fullName>
    </submittedName>
</protein>